<dbReference type="AlphaFoldDB" id="U7PN65"/>
<dbReference type="PANTHER" id="PTHR32387">
    <property type="entry name" value="WU:FJ29H11"/>
    <property type="match status" value="1"/>
</dbReference>
<proteinExistence type="predicted"/>
<dbReference type="eggNOG" id="ENOG502QQIR">
    <property type="taxonomic scope" value="Eukaryota"/>
</dbReference>
<evidence type="ECO:0000313" key="3">
    <source>
        <dbReference type="Proteomes" id="UP000018087"/>
    </source>
</evidence>
<dbReference type="SUPFAM" id="SSF55874">
    <property type="entry name" value="ATPase domain of HSP90 chaperone/DNA topoisomerase II/histidine kinase"/>
    <property type="match status" value="1"/>
</dbReference>
<feature type="region of interest" description="Disordered" evidence="1">
    <location>
        <begin position="1388"/>
        <end position="1416"/>
    </location>
</feature>
<dbReference type="InterPro" id="IPR036890">
    <property type="entry name" value="HATPase_C_sf"/>
</dbReference>
<accession>U7PN65</accession>
<dbReference type="PANTHER" id="PTHR32387:SF0">
    <property type="entry name" value="PROTEIN NO VEIN"/>
    <property type="match status" value="1"/>
</dbReference>
<dbReference type="Gene3D" id="3.30.565.10">
    <property type="entry name" value="Histidine kinase-like ATPase, C-terminal domain"/>
    <property type="match status" value="1"/>
</dbReference>
<feature type="region of interest" description="Disordered" evidence="1">
    <location>
        <begin position="1516"/>
        <end position="1541"/>
    </location>
</feature>
<feature type="compositionally biased region" description="Polar residues" evidence="1">
    <location>
        <begin position="1388"/>
        <end position="1408"/>
    </location>
</feature>
<reference evidence="3" key="1">
    <citation type="journal article" date="2014" name="Genome Announc.">
        <title>Genome sequence of the pathogenic fungus Sporothrix schenckii (ATCC 58251).</title>
        <authorList>
            <person name="Cuomo C.A."/>
            <person name="Rodriguez-Del Valle N."/>
            <person name="Perez-Sanchez L."/>
            <person name="Abouelleil A."/>
            <person name="Goldberg J."/>
            <person name="Young S."/>
            <person name="Zeng Q."/>
            <person name="Birren B.W."/>
        </authorList>
    </citation>
    <scope>NUCLEOTIDE SEQUENCE [LARGE SCALE GENOMIC DNA]</scope>
    <source>
        <strain evidence="3">ATCC 58251 / de Perez 2211183</strain>
    </source>
</reference>
<dbReference type="EMBL" id="KI440848">
    <property type="protein sequence ID" value="ERS97078.1"/>
    <property type="molecule type" value="Genomic_DNA"/>
</dbReference>
<sequence>MKGIENLRRGASESVKTLAENLYSSSAKFVSEMLQNFDDNKYERADGPPSVAFCVYPDRIVASCNEDGFTAENVKAISSLGKSSKNAESLLAGEDGYAGEKGIGFKSVFMAAEQVHIQSGDYSFMFKYRKGDSGIGMMTPVWTEHDDDLDAKRTHITLTLRRDGGPDEVQKRREIIEEQFRTIHDSILLFMKKLTQIRISFHDAANVLTSATTYTVDRGMCKTAVKKSTSTFDSNRKETVVDVVRHFIIFKHVVSNLAPNENRKRRDGDAPVKNKSSGVVVLGFPVDGNDVPVIANQYLYAFLPVKQLGFKFLIHADFVTPANREDIVLTSQRNRDLAVGIKHAFLKAVLWCSQHNTLAYQWMRYLPRVDAFPWEPFWVDLISNIRNEIQSQIVMVPTNKSRRTAIADCQRLPPTMVDANGDPLLADLSPGCYLSQQYKAADLDLLTDCGLRTLSIHEWLDRLAVDLAGNKSFMRTTTSEDWHTRVAELLVAAFKLLPSHMRSRLTQLELIPVQHQKWVSVESVPVFYPNVEGMDVAIPNGLGLNVVDIRAAANPARKRLFDVLGVKTARPFFVRSAIFDTNRSRVSLFISDAVAHLQFLYRTQHVTTPPHGYSRLHVVSRDGSLGNNLTERYLADGSPYGADILLPNRNGAPGLPSVFILHDEYLRDPPTPPTPTSQSWKDWLYDQVGVRRYLPLVSQSGTGTSAICKYVAKHRPDKFAGFLIAAWGKVLLTTKGQIAIVEELNEVEVRCKGGRNVPLRRAYLPIPSLEALASNFLEDEFFPWLELDFPQQDGDVYPQKCLAVGQSFGLGHNCSTIAFLLDVLRHIKRMNNTTSALKNPKRIYELYIRLEAEIQASEWEVRCLSRTAFQSEPLIFVPGSRIRPQHWTVPKVCVWQAPANIVSKTPLARVCAEHFQALYTSTEAYSSLQSFFSTTLEIRNADWVDLVNEISHVRRLDTCDIARITSLYIALANVSAKFIEAEWLEMKNRFDTEPLICGFGTTVSGDNIASKPWCYSAQCLWTSATPIPGKITLDHLYPELEDFFVKLGVGNMTVEMVYEKLTGPALSVDDAKQTIMTFNELIIRGDVPDSLDPSKVHMRPLFPVKLPDGDVRLFTGQSQFAIPDRHHLLRCFSGKANILDFDLETNRTLVPFFEWVGVHDKYLSRTVHESTCVPYDDGRPITSPDRDVRRKARALTSLAIAYGSPRVEDNQIASFYATLKQAKTIETDKITSQLQLTQDDGPIAVRWASPTTAAIQYASDTLKIYVAQDAVRQDVGFIGTLPKLLCEWIMMAPAVQLEEAKYSPYSPPVCWELIPPEMVEAVRSVLCAKPIAMKHILEHHGFSLVAPPDGRYDDYESDSDDDSEAGTEDAEDYEKDLAVVLLSTPSGQDSYTSYTGSQDTLSTPSRSQFDGPVQRPTSRTAAMGTLSYYEILSSAPLTFVVGPSGTEFAMHSALVAAQSRSLRLLVNDYRQEALGRRVEWPWTDEATFVFFSEFAYTGDYNGPECYITAPPEYEQQAAADDDDWDTPEPTPEKNRESSTLAVAKKRSSVAAARLPRRFTKACPDDFCNHDEVNWPDSFAVLSAHAQMYLFADQHGIKPLRTLALRKLHRILVHFRLNHKSIGHIVWLVRYIYDNTPADSNDRLRSMMLIGSCGRSAILQATSSKR</sequence>
<name>U7PN65_SPOS1</name>
<evidence type="ECO:0000313" key="2">
    <source>
        <dbReference type="EMBL" id="ERS97078.1"/>
    </source>
</evidence>
<dbReference type="HOGENOM" id="CLU_000570_3_0_1"/>
<dbReference type="InterPro" id="IPR011333">
    <property type="entry name" value="SKP1/BTB/POZ_sf"/>
</dbReference>
<evidence type="ECO:0000256" key="1">
    <source>
        <dbReference type="SAM" id="MobiDB-lite"/>
    </source>
</evidence>
<dbReference type="OrthoDB" id="1262810at2759"/>
<feature type="compositionally biased region" description="Acidic residues" evidence="1">
    <location>
        <begin position="1355"/>
        <end position="1370"/>
    </location>
</feature>
<gene>
    <name evidence="2" type="ORF">HMPREF1624_06407</name>
</gene>
<dbReference type="Gene3D" id="3.30.710.10">
    <property type="entry name" value="Potassium Channel Kv1.1, Chain A"/>
    <property type="match status" value="1"/>
</dbReference>
<protein>
    <recommendedName>
        <fullName evidence="4">BTB domain-containing protein</fullName>
    </recommendedName>
</protein>
<evidence type="ECO:0008006" key="4">
    <source>
        <dbReference type="Google" id="ProtNLM"/>
    </source>
</evidence>
<organism evidence="2 3">
    <name type="scientific">Sporothrix schenckii (strain ATCC 58251 / de Perez 2211183)</name>
    <name type="common">Rose-picker's disease fungus</name>
    <dbReference type="NCBI Taxonomy" id="1391915"/>
    <lineage>
        <taxon>Eukaryota</taxon>
        <taxon>Fungi</taxon>
        <taxon>Dikarya</taxon>
        <taxon>Ascomycota</taxon>
        <taxon>Pezizomycotina</taxon>
        <taxon>Sordariomycetes</taxon>
        <taxon>Sordariomycetidae</taxon>
        <taxon>Ophiostomatales</taxon>
        <taxon>Ophiostomataceae</taxon>
        <taxon>Sporothrix</taxon>
    </lineage>
</organism>
<feature type="region of interest" description="Disordered" evidence="1">
    <location>
        <begin position="1348"/>
        <end position="1370"/>
    </location>
</feature>
<dbReference type="Proteomes" id="UP000018087">
    <property type="component" value="Unassembled WGS sequence"/>
</dbReference>
<keyword evidence="3" id="KW-1185">Reference proteome</keyword>
<dbReference type="STRING" id="1391915.U7PN65"/>
<dbReference type="InterPro" id="IPR052957">
    <property type="entry name" value="Auxin_embryo_med"/>
</dbReference>